<evidence type="ECO:0000256" key="2">
    <source>
        <dbReference type="ARBA" id="ARBA00023134"/>
    </source>
</evidence>
<dbReference type="InterPro" id="IPR006689">
    <property type="entry name" value="Small_GTPase_ARF/SAR"/>
</dbReference>
<keyword evidence="1" id="KW-0547">Nucleotide-binding</keyword>
<dbReference type="SUPFAM" id="SSF52540">
    <property type="entry name" value="P-loop containing nucleoside triphosphate hydrolases"/>
    <property type="match status" value="1"/>
</dbReference>
<evidence type="ECO:0000256" key="1">
    <source>
        <dbReference type="ARBA" id="ARBA00022741"/>
    </source>
</evidence>
<name>A0ABY6HYE7_9ARCH</name>
<dbReference type="InterPro" id="IPR052705">
    <property type="entry name" value="Gliding_Motility_GTPase"/>
</dbReference>
<dbReference type="PANTHER" id="PTHR42708:SF1">
    <property type="entry name" value="GLIDING MOTILITY PROTEIN MGLA"/>
    <property type="match status" value="1"/>
</dbReference>
<reference evidence="3" key="1">
    <citation type="submission" date="2022-09" db="EMBL/GenBank/DDBJ databases">
        <title>Actin cytoskeleton and complex cell architecture in an #Asgard archaeon.</title>
        <authorList>
            <person name="Ponce Toledo R.I."/>
            <person name="Schleper C."/>
            <person name="Rodrigues Oliveira T."/>
            <person name="Wollweber F."/>
            <person name="Xu J."/>
            <person name="Rittmann S."/>
            <person name="Klingl A."/>
            <person name="Pilhofer M."/>
        </authorList>
    </citation>
    <scope>NUCLEOTIDE SEQUENCE</scope>
    <source>
        <strain evidence="3">B-35</strain>
    </source>
</reference>
<evidence type="ECO:0008006" key="5">
    <source>
        <dbReference type="Google" id="ProtNLM"/>
    </source>
</evidence>
<proteinExistence type="predicted"/>
<sequence>MSGELFWKIVFYGSAGTGKTTIIDTLHRKTLENPDYNLEPTGQVTKIAKASGATLYFDRGIFQSRIQTNIFYHIFTVAGQENLAPLRKKILDGVDAIAFVFDGQRSMLDRNLKSLDELKETLGPALIHDIPVLILINKQDLPDSLKQEDVFEIFSRPNFPISQKELEHQNFVGFFETCALYSKEMNICSSFIELIEQLSTDPKLIPKHLIQKI</sequence>
<dbReference type="Proteomes" id="UP001208689">
    <property type="component" value="Chromosome"/>
</dbReference>
<evidence type="ECO:0000313" key="4">
    <source>
        <dbReference type="Proteomes" id="UP001208689"/>
    </source>
</evidence>
<accession>A0ABY6HYE7</accession>
<keyword evidence="2" id="KW-0342">GTP-binding</keyword>
<dbReference type="PANTHER" id="PTHR42708">
    <property type="entry name" value="ATP/GTP-BINDING PROTEIN-RELATED"/>
    <property type="match status" value="1"/>
</dbReference>
<protein>
    <recommendedName>
        <fullName evidence="5">Small GTP-binding domain protein</fullName>
    </recommendedName>
</protein>
<dbReference type="Pfam" id="PF00025">
    <property type="entry name" value="Arf"/>
    <property type="match status" value="1"/>
</dbReference>
<organism evidence="3 4">
    <name type="scientific">Candidatus Lokiarchaeum ossiferum</name>
    <dbReference type="NCBI Taxonomy" id="2951803"/>
    <lineage>
        <taxon>Archaea</taxon>
        <taxon>Promethearchaeati</taxon>
        <taxon>Promethearchaeota</taxon>
        <taxon>Promethearchaeia</taxon>
        <taxon>Promethearchaeales</taxon>
        <taxon>Promethearchaeaceae</taxon>
        <taxon>Candidatus Lokiarchaeum</taxon>
    </lineage>
</organism>
<dbReference type="EMBL" id="CP104013">
    <property type="protein sequence ID" value="UYP48366.1"/>
    <property type="molecule type" value="Genomic_DNA"/>
</dbReference>
<dbReference type="Gene3D" id="3.40.50.300">
    <property type="entry name" value="P-loop containing nucleotide triphosphate hydrolases"/>
    <property type="match status" value="1"/>
</dbReference>
<evidence type="ECO:0000313" key="3">
    <source>
        <dbReference type="EMBL" id="UYP48366.1"/>
    </source>
</evidence>
<keyword evidence="4" id="KW-1185">Reference proteome</keyword>
<gene>
    <name evidence="3" type="ORF">NEF87_004651</name>
</gene>
<dbReference type="InterPro" id="IPR027417">
    <property type="entry name" value="P-loop_NTPase"/>
</dbReference>